<dbReference type="EMBL" id="BLXT01001848">
    <property type="protein sequence ID" value="GFN88246.1"/>
    <property type="molecule type" value="Genomic_DNA"/>
</dbReference>
<accession>A0AAV3YZ43</accession>
<dbReference type="AlphaFoldDB" id="A0AAV3YZ43"/>
<evidence type="ECO:0000313" key="1">
    <source>
        <dbReference type="EMBL" id="GFN88246.1"/>
    </source>
</evidence>
<organism evidence="1 2">
    <name type="scientific">Plakobranchus ocellatus</name>
    <dbReference type="NCBI Taxonomy" id="259542"/>
    <lineage>
        <taxon>Eukaryota</taxon>
        <taxon>Metazoa</taxon>
        <taxon>Spiralia</taxon>
        <taxon>Lophotrochozoa</taxon>
        <taxon>Mollusca</taxon>
        <taxon>Gastropoda</taxon>
        <taxon>Heterobranchia</taxon>
        <taxon>Euthyneura</taxon>
        <taxon>Panpulmonata</taxon>
        <taxon>Sacoglossa</taxon>
        <taxon>Placobranchoidea</taxon>
        <taxon>Plakobranchidae</taxon>
        <taxon>Plakobranchus</taxon>
    </lineage>
</organism>
<keyword evidence="2" id="KW-1185">Reference proteome</keyword>
<dbReference type="Proteomes" id="UP000735302">
    <property type="component" value="Unassembled WGS sequence"/>
</dbReference>
<name>A0AAV3YZ43_9GAST</name>
<protein>
    <submittedName>
        <fullName evidence="1">Uncharacterized protein</fullName>
    </submittedName>
</protein>
<proteinExistence type="predicted"/>
<reference evidence="1 2" key="1">
    <citation type="journal article" date="2021" name="Elife">
        <title>Chloroplast acquisition without the gene transfer in kleptoplastic sea slugs, Plakobranchus ocellatus.</title>
        <authorList>
            <person name="Maeda T."/>
            <person name="Takahashi S."/>
            <person name="Yoshida T."/>
            <person name="Shimamura S."/>
            <person name="Takaki Y."/>
            <person name="Nagai Y."/>
            <person name="Toyoda A."/>
            <person name="Suzuki Y."/>
            <person name="Arimoto A."/>
            <person name="Ishii H."/>
            <person name="Satoh N."/>
            <person name="Nishiyama T."/>
            <person name="Hasebe M."/>
            <person name="Maruyama T."/>
            <person name="Minagawa J."/>
            <person name="Obokata J."/>
            <person name="Shigenobu S."/>
        </authorList>
    </citation>
    <scope>NUCLEOTIDE SEQUENCE [LARGE SCALE GENOMIC DNA]</scope>
</reference>
<evidence type="ECO:0000313" key="2">
    <source>
        <dbReference type="Proteomes" id="UP000735302"/>
    </source>
</evidence>
<sequence length="99" mass="11072">MVDALLVQSKSQNCLGDIDAFLFSLDQVPSLGTNAAVDSRLRIDVPKSLRPLMSLPPESIDLTLEEENIMTYIAGYNAKKIFPLLFYECCTHQLTKTIH</sequence>
<comment type="caution">
    <text evidence="1">The sequence shown here is derived from an EMBL/GenBank/DDBJ whole genome shotgun (WGS) entry which is preliminary data.</text>
</comment>
<gene>
    <name evidence="1" type="ORF">PoB_001475200</name>
</gene>